<dbReference type="Gene3D" id="3.40.190.10">
    <property type="entry name" value="Periplasmic binding protein-like II"/>
    <property type="match status" value="2"/>
</dbReference>
<dbReference type="NCBIfam" id="TIGR01098">
    <property type="entry name" value="3A0109s03R"/>
    <property type="match status" value="1"/>
</dbReference>
<reference evidence="3 4" key="1">
    <citation type="submission" date="2017-04" db="EMBL/GenBank/DDBJ databases">
        <authorList>
            <person name="Afonso C.L."/>
            <person name="Miller P.J."/>
            <person name="Scott M.A."/>
            <person name="Spackman E."/>
            <person name="Goraichik I."/>
            <person name="Dimitrov K.M."/>
            <person name="Suarez D.L."/>
            <person name="Swayne D.E."/>
        </authorList>
    </citation>
    <scope>NUCLEOTIDE SEQUENCE [LARGE SCALE GENOMIC DNA]</scope>
    <source>
        <strain evidence="3 4">DSM 5090</strain>
    </source>
</reference>
<dbReference type="AlphaFoldDB" id="A0A1W2DQ31"/>
<evidence type="ECO:0000256" key="2">
    <source>
        <dbReference type="ARBA" id="ARBA00022729"/>
    </source>
</evidence>
<dbReference type="Pfam" id="PF12974">
    <property type="entry name" value="Phosphonate-bd"/>
    <property type="match status" value="1"/>
</dbReference>
<keyword evidence="2" id="KW-0732">Signal</keyword>
<evidence type="ECO:0000313" key="3">
    <source>
        <dbReference type="EMBL" id="SMC99533.1"/>
    </source>
</evidence>
<dbReference type="STRING" id="112901.SAMN04488500_11770"/>
<dbReference type="OrthoDB" id="9781943at2"/>
<dbReference type="InterPro" id="IPR005770">
    <property type="entry name" value="PhnD"/>
</dbReference>
<proteinExistence type="inferred from homology"/>
<dbReference type="EMBL" id="FWXI01000017">
    <property type="protein sequence ID" value="SMC99533.1"/>
    <property type="molecule type" value="Genomic_DNA"/>
</dbReference>
<accession>A0A1W2DQ31</accession>
<gene>
    <name evidence="3" type="ORF">SAMN04488500_11770</name>
</gene>
<dbReference type="Proteomes" id="UP000192738">
    <property type="component" value="Unassembled WGS sequence"/>
</dbReference>
<keyword evidence="4" id="KW-1185">Reference proteome</keyword>
<name>A0A1W2DQ31_9FIRM</name>
<dbReference type="SUPFAM" id="SSF53850">
    <property type="entry name" value="Periplasmic binding protein-like II"/>
    <property type="match status" value="1"/>
</dbReference>
<dbReference type="RefSeq" id="WP_084577235.1">
    <property type="nucleotide sequence ID" value="NZ_CP155572.1"/>
</dbReference>
<organism evidence="3 4">
    <name type="scientific">Sporomusa malonica</name>
    <dbReference type="NCBI Taxonomy" id="112901"/>
    <lineage>
        <taxon>Bacteria</taxon>
        <taxon>Bacillati</taxon>
        <taxon>Bacillota</taxon>
        <taxon>Negativicutes</taxon>
        <taxon>Selenomonadales</taxon>
        <taxon>Sporomusaceae</taxon>
        <taxon>Sporomusa</taxon>
    </lineage>
</organism>
<dbReference type="PANTHER" id="PTHR35841">
    <property type="entry name" value="PHOSPHONATES-BINDING PERIPLASMIC PROTEIN"/>
    <property type="match status" value="1"/>
</dbReference>
<sequence length="303" mass="33878">MNYKHLTVFLVILLTAAIIILGAYGFHESSKANIADLRPVLRIGAVPVESVAKTRDQFDKLITYLEKKTNWKVELFVSHDYNGIINEMAKGNLDIAWFGPFSYVLAHDRAMARAFAVEDNIRTGTVYHSVIIVHPESPISSVEQLIGRRLAFTDRSSTSGHLIPKAILRQHGVDVEKDMSEVIFTNTHDSAILAVKKRTVDASAVSDAVLFSLREKGIIGEKDYRIIYTSANIPGSVWAYREGINPTLLEKIKHSFLNVAKEDKEALGIYGQDLVKGFVPADDRDYDIIRETAKQLELVAIPR</sequence>
<dbReference type="GO" id="GO:0055085">
    <property type="term" value="P:transmembrane transport"/>
    <property type="evidence" value="ECO:0007669"/>
    <property type="project" value="InterPro"/>
</dbReference>
<dbReference type="GO" id="GO:0043190">
    <property type="term" value="C:ATP-binding cassette (ABC) transporter complex"/>
    <property type="evidence" value="ECO:0007669"/>
    <property type="project" value="InterPro"/>
</dbReference>
<dbReference type="CDD" id="cd01071">
    <property type="entry name" value="PBP2_PhnD_like"/>
    <property type="match status" value="1"/>
</dbReference>
<evidence type="ECO:0000313" key="4">
    <source>
        <dbReference type="Proteomes" id="UP000192738"/>
    </source>
</evidence>
<protein>
    <submittedName>
        <fullName evidence="3">Phosphonate transport system substrate-binding protein</fullName>
    </submittedName>
</protein>
<comment type="similarity">
    <text evidence="1">Belongs to the phosphate/phosphite/phosphonate binding protein family.</text>
</comment>
<dbReference type="PANTHER" id="PTHR35841:SF1">
    <property type="entry name" value="PHOSPHONATES-BINDING PERIPLASMIC PROTEIN"/>
    <property type="match status" value="1"/>
</dbReference>
<evidence type="ECO:0000256" key="1">
    <source>
        <dbReference type="ARBA" id="ARBA00007162"/>
    </source>
</evidence>